<dbReference type="RefSeq" id="WP_212522420.1">
    <property type="nucleotide sequence ID" value="NZ_JAGSOH010000212.1"/>
</dbReference>
<reference evidence="2" key="1">
    <citation type="submission" date="2021-04" db="EMBL/GenBank/DDBJ databases">
        <title>Genome based classification of Actinospica acidithermotolerans sp. nov., an actinobacterium isolated from an Indonesian hot spring.</title>
        <authorList>
            <person name="Kusuma A.B."/>
            <person name="Putra K.E."/>
            <person name="Nafisah S."/>
            <person name="Loh J."/>
            <person name="Nouioui I."/>
            <person name="Goodfellow M."/>
        </authorList>
    </citation>
    <scope>NUCLEOTIDE SEQUENCE</scope>
    <source>
        <strain evidence="2">MGRD01-02</strain>
    </source>
</reference>
<dbReference type="AlphaFoldDB" id="A0A941EI96"/>
<name>A0A941EI96_9ACTN</name>
<proteinExistence type="predicted"/>
<dbReference type="EMBL" id="JAGSOH010000212">
    <property type="protein sequence ID" value="MBR7831308.1"/>
    <property type="molecule type" value="Genomic_DNA"/>
</dbReference>
<evidence type="ECO:0000256" key="1">
    <source>
        <dbReference type="SAM" id="MobiDB-lite"/>
    </source>
</evidence>
<accession>A0A941EI96</accession>
<gene>
    <name evidence="2" type="ORF">KDK95_33700</name>
</gene>
<evidence type="ECO:0000313" key="3">
    <source>
        <dbReference type="Proteomes" id="UP000676325"/>
    </source>
</evidence>
<feature type="region of interest" description="Disordered" evidence="1">
    <location>
        <begin position="1"/>
        <end position="33"/>
    </location>
</feature>
<protein>
    <submittedName>
        <fullName evidence="2">Uncharacterized protein</fullName>
    </submittedName>
</protein>
<dbReference type="Proteomes" id="UP000676325">
    <property type="component" value="Unassembled WGS sequence"/>
</dbReference>
<organism evidence="2 3">
    <name type="scientific">Actinospica acidithermotolerans</name>
    <dbReference type="NCBI Taxonomy" id="2828514"/>
    <lineage>
        <taxon>Bacteria</taxon>
        <taxon>Bacillati</taxon>
        <taxon>Actinomycetota</taxon>
        <taxon>Actinomycetes</taxon>
        <taxon>Catenulisporales</taxon>
        <taxon>Actinospicaceae</taxon>
        <taxon>Actinospica</taxon>
    </lineage>
</organism>
<keyword evidence="3" id="KW-1185">Reference proteome</keyword>
<comment type="caution">
    <text evidence="2">The sequence shown here is derived from an EMBL/GenBank/DDBJ whole genome shotgun (WGS) entry which is preliminary data.</text>
</comment>
<sequence>MSAQHVQHADTMAAGRHVHARRAPGQPAESPARTADAVLAATVALLDAAVAAAERSEADKDLARPALVAGREASEGAALLRRHLPEGANAPRACEPADWVLALNAAADDLDAVILSDPCGGTKLLDLCFAMYHVRTAASAFGARPVGGQVRRP</sequence>
<evidence type="ECO:0000313" key="2">
    <source>
        <dbReference type="EMBL" id="MBR7831308.1"/>
    </source>
</evidence>